<dbReference type="PROSITE" id="PS51257">
    <property type="entry name" value="PROKAR_LIPOPROTEIN"/>
    <property type="match status" value="1"/>
</dbReference>
<keyword evidence="3" id="KW-1185">Reference proteome</keyword>
<evidence type="ECO:0000256" key="1">
    <source>
        <dbReference type="SAM" id="SignalP"/>
    </source>
</evidence>
<sequence>MKKRWSTIVLSAFMLSGCIAGGGEPYDDRESNYAPSITLNEVVTQNDQYTLVVEKIVRKSHDDVGNMVEVLFQYDNETDETLYLTAQTVRFDEVDVNIGTMAFFEELAPKSSGTVTAYFQDIEEQNLLIPPLTHSLFMNVELVEQQSVDVRATYDVDVTF</sequence>
<dbReference type="RefSeq" id="WP_066464589.1">
    <property type="nucleotide sequence ID" value="NZ_MATO01000036.1"/>
</dbReference>
<feature type="signal peptide" evidence="1">
    <location>
        <begin position="1"/>
        <end position="22"/>
    </location>
</feature>
<dbReference type="Proteomes" id="UP000093482">
    <property type="component" value="Unassembled WGS sequence"/>
</dbReference>
<gene>
    <name evidence="2" type="ORF">A6K76_11025</name>
</gene>
<evidence type="ECO:0000313" key="2">
    <source>
        <dbReference type="EMBL" id="OCS90582.1"/>
    </source>
</evidence>
<accession>A0A1C0YTV3</accession>
<keyword evidence="1" id="KW-0732">Signal</keyword>
<feature type="chain" id="PRO_5038987747" description="DUF4352 domain-containing protein" evidence="1">
    <location>
        <begin position="23"/>
        <end position="160"/>
    </location>
</feature>
<evidence type="ECO:0008006" key="4">
    <source>
        <dbReference type="Google" id="ProtNLM"/>
    </source>
</evidence>
<protein>
    <recommendedName>
        <fullName evidence="4">DUF4352 domain-containing protein</fullName>
    </recommendedName>
</protein>
<evidence type="ECO:0000313" key="3">
    <source>
        <dbReference type="Proteomes" id="UP000093482"/>
    </source>
</evidence>
<reference evidence="2 3" key="1">
    <citation type="submission" date="2016-07" db="EMBL/GenBank/DDBJ databases">
        <title>Caryophanon latum genome sequencing.</title>
        <authorList>
            <person name="Verma A."/>
            <person name="Pal Y."/>
            <person name="Krishnamurthi S."/>
        </authorList>
    </citation>
    <scope>NUCLEOTIDE SEQUENCE [LARGE SCALE GENOMIC DNA]</scope>
    <source>
        <strain evidence="2 3">DSM 14151</strain>
    </source>
</reference>
<name>A0A1C0YTV3_9BACL</name>
<proteinExistence type="predicted"/>
<dbReference type="EMBL" id="MATO01000036">
    <property type="protein sequence ID" value="OCS90582.1"/>
    <property type="molecule type" value="Genomic_DNA"/>
</dbReference>
<dbReference type="AlphaFoldDB" id="A0A1C0YTV3"/>
<comment type="caution">
    <text evidence="2">The sequence shown here is derived from an EMBL/GenBank/DDBJ whole genome shotgun (WGS) entry which is preliminary data.</text>
</comment>
<organism evidence="2 3">
    <name type="scientific">Caryophanon latum</name>
    <dbReference type="NCBI Taxonomy" id="33977"/>
    <lineage>
        <taxon>Bacteria</taxon>
        <taxon>Bacillati</taxon>
        <taxon>Bacillota</taxon>
        <taxon>Bacilli</taxon>
        <taxon>Bacillales</taxon>
        <taxon>Caryophanaceae</taxon>
        <taxon>Caryophanon</taxon>
    </lineage>
</organism>